<dbReference type="PANTHER" id="PTHR24369">
    <property type="entry name" value="ANTIGEN BSP, PUTATIVE-RELATED"/>
    <property type="match status" value="1"/>
</dbReference>
<sequence length="221" mass="25501">MFLLIGILSFVGIVNADPRCPFQSCSSTYYTGGCHINCYSKEFPDVGPINFDKIQYLSFHSLENIPKNAFQGLNIYQLLINSQNLTQIDDGVFENVRNIDRIYFNGIKNFHFFFENNLIQALSNMTSYLSLSNAGLNNNSVIPIINKLKTWTRLRSLTISNNNFSHFSYDFTNFTILSSLELSNNLIETFDIKSNQLNSLNLYYNKIEKLEKEMFVYLPNL</sequence>
<gene>
    <name evidence="5" type="ORF">OXX778_LOCUS19925</name>
</gene>
<comment type="caution">
    <text evidence="5">The sequence shown here is derived from an EMBL/GenBank/DDBJ whole genome shotgun (WGS) entry which is preliminary data.</text>
</comment>
<evidence type="ECO:0000256" key="1">
    <source>
        <dbReference type="ARBA" id="ARBA00022614"/>
    </source>
</evidence>
<protein>
    <submittedName>
        <fullName evidence="5">Uncharacterized protein</fullName>
    </submittedName>
</protein>
<proteinExistence type="predicted"/>
<evidence type="ECO:0000256" key="3">
    <source>
        <dbReference type="ARBA" id="ARBA00022737"/>
    </source>
</evidence>
<keyword evidence="6" id="KW-1185">Reference proteome</keyword>
<dbReference type="InterPro" id="IPR050541">
    <property type="entry name" value="LRR_TM_domain-containing"/>
</dbReference>
<dbReference type="GO" id="GO:0005886">
    <property type="term" value="C:plasma membrane"/>
    <property type="evidence" value="ECO:0007669"/>
    <property type="project" value="TreeGrafter"/>
</dbReference>
<keyword evidence="2 4" id="KW-0732">Signal</keyword>
<dbReference type="EMBL" id="CAJNOC010006314">
    <property type="protein sequence ID" value="CAF1075142.1"/>
    <property type="molecule type" value="Genomic_DNA"/>
</dbReference>
<dbReference type="SUPFAM" id="SSF52058">
    <property type="entry name" value="L domain-like"/>
    <property type="match status" value="1"/>
</dbReference>
<dbReference type="OrthoDB" id="2325980at2759"/>
<dbReference type="Proteomes" id="UP000663879">
    <property type="component" value="Unassembled WGS sequence"/>
</dbReference>
<dbReference type="PROSITE" id="PS51450">
    <property type="entry name" value="LRR"/>
    <property type="match status" value="1"/>
</dbReference>
<evidence type="ECO:0000313" key="5">
    <source>
        <dbReference type="EMBL" id="CAF1075142.1"/>
    </source>
</evidence>
<dbReference type="InterPro" id="IPR032675">
    <property type="entry name" value="LRR_dom_sf"/>
</dbReference>
<feature type="non-terminal residue" evidence="5">
    <location>
        <position position="221"/>
    </location>
</feature>
<feature type="signal peptide" evidence="4">
    <location>
        <begin position="1"/>
        <end position="16"/>
    </location>
</feature>
<accession>A0A814M5M1</accession>
<dbReference type="AlphaFoldDB" id="A0A814M5M1"/>
<dbReference type="PANTHER" id="PTHR24369:SF210">
    <property type="entry name" value="CHAOPTIN-RELATED"/>
    <property type="match status" value="1"/>
</dbReference>
<organism evidence="5 6">
    <name type="scientific">Brachionus calyciflorus</name>
    <dbReference type="NCBI Taxonomy" id="104777"/>
    <lineage>
        <taxon>Eukaryota</taxon>
        <taxon>Metazoa</taxon>
        <taxon>Spiralia</taxon>
        <taxon>Gnathifera</taxon>
        <taxon>Rotifera</taxon>
        <taxon>Eurotatoria</taxon>
        <taxon>Monogononta</taxon>
        <taxon>Pseudotrocha</taxon>
        <taxon>Ploima</taxon>
        <taxon>Brachionidae</taxon>
        <taxon>Brachionus</taxon>
    </lineage>
</organism>
<reference evidence="5" key="1">
    <citation type="submission" date="2021-02" db="EMBL/GenBank/DDBJ databases">
        <authorList>
            <person name="Nowell W R."/>
        </authorList>
    </citation>
    <scope>NUCLEOTIDE SEQUENCE</scope>
    <source>
        <strain evidence="5">Ploen Becks lab</strain>
    </source>
</reference>
<evidence type="ECO:0000256" key="2">
    <source>
        <dbReference type="ARBA" id="ARBA00022729"/>
    </source>
</evidence>
<keyword evidence="3" id="KW-0677">Repeat</keyword>
<dbReference type="Gene3D" id="3.80.10.10">
    <property type="entry name" value="Ribonuclease Inhibitor"/>
    <property type="match status" value="2"/>
</dbReference>
<name>A0A814M5M1_9BILA</name>
<dbReference type="InterPro" id="IPR001611">
    <property type="entry name" value="Leu-rich_rpt"/>
</dbReference>
<feature type="chain" id="PRO_5032355133" evidence="4">
    <location>
        <begin position="17"/>
        <end position="221"/>
    </location>
</feature>
<keyword evidence="1" id="KW-0433">Leucine-rich repeat</keyword>
<evidence type="ECO:0000256" key="4">
    <source>
        <dbReference type="SAM" id="SignalP"/>
    </source>
</evidence>
<evidence type="ECO:0000313" key="6">
    <source>
        <dbReference type="Proteomes" id="UP000663879"/>
    </source>
</evidence>